<reference evidence="1" key="1">
    <citation type="submission" date="2022-02" db="EMBL/GenBank/DDBJ databases">
        <title>Plant Genome Project.</title>
        <authorList>
            <person name="Zhang R.-G."/>
        </authorList>
    </citation>
    <scope>NUCLEOTIDE SEQUENCE</scope>
    <source>
        <strain evidence="1">AT1</strain>
    </source>
</reference>
<evidence type="ECO:0000313" key="2">
    <source>
        <dbReference type="Proteomes" id="UP001062846"/>
    </source>
</evidence>
<accession>A0ACC0NHG9</accession>
<comment type="caution">
    <text evidence="1">The sequence shown here is derived from an EMBL/GenBank/DDBJ whole genome shotgun (WGS) entry which is preliminary data.</text>
</comment>
<organism evidence="1 2">
    <name type="scientific">Rhododendron molle</name>
    <name type="common">Chinese azalea</name>
    <name type="synonym">Azalea mollis</name>
    <dbReference type="NCBI Taxonomy" id="49168"/>
    <lineage>
        <taxon>Eukaryota</taxon>
        <taxon>Viridiplantae</taxon>
        <taxon>Streptophyta</taxon>
        <taxon>Embryophyta</taxon>
        <taxon>Tracheophyta</taxon>
        <taxon>Spermatophyta</taxon>
        <taxon>Magnoliopsida</taxon>
        <taxon>eudicotyledons</taxon>
        <taxon>Gunneridae</taxon>
        <taxon>Pentapetalae</taxon>
        <taxon>asterids</taxon>
        <taxon>Ericales</taxon>
        <taxon>Ericaceae</taxon>
        <taxon>Ericoideae</taxon>
        <taxon>Rhodoreae</taxon>
        <taxon>Rhododendron</taxon>
    </lineage>
</organism>
<protein>
    <submittedName>
        <fullName evidence="1">Uncharacterized protein</fullName>
    </submittedName>
</protein>
<dbReference type="Proteomes" id="UP001062846">
    <property type="component" value="Chromosome 6"/>
</dbReference>
<name>A0ACC0NHG9_RHOML</name>
<gene>
    <name evidence="1" type="ORF">RHMOL_Rhmol06G0225700</name>
</gene>
<keyword evidence="2" id="KW-1185">Reference proteome</keyword>
<sequence>MRDRQWSVFLLLLSKSILRLLNSWAVGVFKRDGRFVIGSPHSCLDYGYNERERVIRGKRWESNGSFLRDSQGKYAHPSLSGPQLFASTGEVIWFSCRIPIPLSLIVL</sequence>
<dbReference type="EMBL" id="CM046393">
    <property type="protein sequence ID" value="KAI8551933.1"/>
    <property type="molecule type" value="Genomic_DNA"/>
</dbReference>
<proteinExistence type="predicted"/>
<evidence type="ECO:0000313" key="1">
    <source>
        <dbReference type="EMBL" id="KAI8551933.1"/>
    </source>
</evidence>